<name>A0A7Y9ZE85_9ACTN</name>
<dbReference type="InterPro" id="IPR013783">
    <property type="entry name" value="Ig-like_fold"/>
</dbReference>
<dbReference type="EMBL" id="JACBZM010000001">
    <property type="protein sequence ID" value="NYI43822.1"/>
    <property type="molecule type" value="Genomic_DNA"/>
</dbReference>
<dbReference type="Gene3D" id="3.40.190.10">
    <property type="entry name" value="Periplasmic binding protein-like II"/>
    <property type="match status" value="2"/>
</dbReference>
<dbReference type="RefSeq" id="WP_179647893.1">
    <property type="nucleotide sequence ID" value="NZ_JACBZM010000001.1"/>
</dbReference>
<protein>
    <submittedName>
        <fullName evidence="4">ABC-type phosphate transport system substrate-binding protein</fullName>
    </submittedName>
</protein>
<dbReference type="PROSITE" id="PS51318">
    <property type="entry name" value="TAT"/>
    <property type="match status" value="1"/>
</dbReference>
<organism evidence="4 5">
    <name type="scientific">Nocardioides aromaticivorans</name>
    <dbReference type="NCBI Taxonomy" id="200618"/>
    <lineage>
        <taxon>Bacteria</taxon>
        <taxon>Bacillati</taxon>
        <taxon>Actinomycetota</taxon>
        <taxon>Actinomycetes</taxon>
        <taxon>Propionibacteriales</taxon>
        <taxon>Nocardioidaceae</taxon>
        <taxon>Nocardioides</taxon>
    </lineage>
</organism>
<dbReference type="Pfam" id="PF12849">
    <property type="entry name" value="PBP_like_2"/>
    <property type="match status" value="2"/>
</dbReference>
<reference evidence="4 5" key="1">
    <citation type="submission" date="2020-07" db="EMBL/GenBank/DDBJ databases">
        <title>Sequencing the genomes of 1000 actinobacteria strains.</title>
        <authorList>
            <person name="Klenk H.-P."/>
        </authorList>
    </citation>
    <scope>NUCLEOTIDE SEQUENCE [LARGE SCALE GENOMIC DNA]</scope>
    <source>
        <strain evidence="4 5">DSM 15131</strain>
    </source>
</reference>
<accession>A0A7Y9ZE85</accession>
<evidence type="ECO:0000313" key="5">
    <source>
        <dbReference type="Proteomes" id="UP000562045"/>
    </source>
</evidence>
<dbReference type="PANTHER" id="PTHR42996:SF1">
    <property type="entry name" value="PHOSPHATE-BINDING PROTEIN PSTS"/>
    <property type="match status" value="1"/>
</dbReference>
<feature type="domain" description="PBP" evidence="3">
    <location>
        <begin position="41"/>
        <end position="224"/>
    </location>
</feature>
<evidence type="ECO:0000313" key="4">
    <source>
        <dbReference type="EMBL" id="NYI43822.1"/>
    </source>
</evidence>
<dbReference type="Proteomes" id="UP000562045">
    <property type="component" value="Unassembled WGS sequence"/>
</dbReference>
<keyword evidence="2" id="KW-0732">Signal</keyword>
<dbReference type="InterPro" id="IPR006311">
    <property type="entry name" value="TAT_signal"/>
</dbReference>
<evidence type="ECO:0000256" key="2">
    <source>
        <dbReference type="SAM" id="SignalP"/>
    </source>
</evidence>
<dbReference type="GO" id="GO:0005975">
    <property type="term" value="P:carbohydrate metabolic process"/>
    <property type="evidence" value="ECO:0007669"/>
    <property type="project" value="UniProtKB-ARBA"/>
</dbReference>
<gene>
    <name evidence="4" type="ORF">BJ993_000902</name>
</gene>
<dbReference type="Gene3D" id="2.60.40.10">
    <property type="entry name" value="Immunoglobulins"/>
    <property type="match status" value="1"/>
</dbReference>
<dbReference type="AlphaFoldDB" id="A0A7Y9ZE85"/>
<feature type="chain" id="PRO_5030847378" evidence="2">
    <location>
        <begin position="31"/>
        <end position="820"/>
    </location>
</feature>
<dbReference type="SUPFAM" id="SSF53850">
    <property type="entry name" value="Periplasmic binding protein-like II"/>
    <property type="match status" value="2"/>
</dbReference>
<proteinExistence type="inferred from homology"/>
<comment type="similarity">
    <text evidence="1">Belongs to the PstS family.</text>
</comment>
<feature type="domain" description="PBP" evidence="3">
    <location>
        <begin position="341"/>
        <end position="524"/>
    </location>
</feature>
<dbReference type="InterPro" id="IPR050962">
    <property type="entry name" value="Phosphate-bind_PstS"/>
</dbReference>
<dbReference type="InterPro" id="IPR024370">
    <property type="entry name" value="PBP_domain"/>
</dbReference>
<comment type="caution">
    <text evidence="4">The sequence shown here is derived from an EMBL/GenBank/DDBJ whole genome shotgun (WGS) entry which is preliminary data.</text>
</comment>
<evidence type="ECO:0000259" key="3">
    <source>
        <dbReference type="Pfam" id="PF12849"/>
    </source>
</evidence>
<dbReference type="PANTHER" id="PTHR42996">
    <property type="entry name" value="PHOSPHATE-BINDING PROTEIN PSTS"/>
    <property type="match status" value="1"/>
</dbReference>
<sequence>MSVRRTVAGALSGALVTSALLAASAPSAHAADPDDTDFTPVAADLIGVGSDTSQHAVWSLANGWNAQVPAPSFKVASFAATGGGTIALPSGSITRPNGSGAGKNLLHGGTNNVDVDFARSSSSLNAGEISDGLQQIPFAVDELAMAVSKTVASNAPASLTPAQIVGIYNGTFTNWSQIDATKSGVIAPKIPQGGSGTRSFFVAQLKAMNGGVDVTLAGSVAEVQEHDDSAIKGDPNAIAPFSVGRAGLLGDTLRIESGWNAQRALYNVVRGGDVANEKVQAVFGPTGFFCSASARPLIRAAGFGQLASDANGGVCGEQTQDPTTNFTVSAGNPDDADFTPVAADLIGVGSDTSQHAVWSLANGWNAQVPAPSFKVASFAATGGGTIALPSGSITRPNGSGAGKNLLHGGTNNVDVDFARSSSSLNAGEISDGLQQIPFAVDELAMAVSKTVASNAPASLTPAQIVGIYNGTFTNWSQIDATKSGVIAPKIPQGGSGTRSFFVAQLKAMNGGVDVTLAGSVAEVQEHDDSAIKGDPNAIAPFSVGRAGLLGDTLRIESGWNAQRALYNVVRGGDVANEKVQAVFGPTGFFCSEPAQALIEGAGFAQLASDADGGVCGEQTQDPTTNFTVNGEDVVAVDTTVNTTATSPGARKATVKAALAPNAAAGTVTFRDGSTVVASGVAVVAGVATKALTGVKPGYHNYTAQFVPADPTAYNGSTDATPVKLLVRTTATIAESFPTYVAKGARARGTITVALAGTTTKATGTVVVTYGTKVVGKGTLSAGKVTLTLARLTVGRKKLVVTWSGNTLAPKASKVFYVTQR</sequence>
<evidence type="ECO:0000256" key="1">
    <source>
        <dbReference type="ARBA" id="ARBA00008725"/>
    </source>
</evidence>
<feature type="signal peptide" evidence="2">
    <location>
        <begin position="1"/>
        <end position="30"/>
    </location>
</feature>